<protein>
    <submittedName>
        <fullName evidence="1">Uncharacterized protein</fullName>
    </submittedName>
</protein>
<dbReference type="GeneID" id="119742680"/>
<organism evidence="1 2">
    <name type="scientific">Patiria miniata</name>
    <name type="common">Bat star</name>
    <name type="synonym">Asterina miniata</name>
    <dbReference type="NCBI Taxonomy" id="46514"/>
    <lineage>
        <taxon>Eukaryota</taxon>
        <taxon>Metazoa</taxon>
        <taxon>Echinodermata</taxon>
        <taxon>Eleutherozoa</taxon>
        <taxon>Asterozoa</taxon>
        <taxon>Asteroidea</taxon>
        <taxon>Valvatacea</taxon>
        <taxon>Valvatida</taxon>
        <taxon>Asterinidae</taxon>
        <taxon>Patiria</taxon>
    </lineage>
</organism>
<evidence type="ECO:0000313" key="2">
    <source>
        <dbReference type="Proteomes" id="UP000887568"/>
    </source>
</evidence>
<dbReference type="PANTHER" id="PTHR15394:SF3">
    <property type="entry name" value="SERINE HYDROLASE RBBP9"/>
    <property type="match status" value="1"/>
</dbReference>
<dbReference type="Pfam" id="PF06821">
    <property type="entry name" value="Ser_hydrolase"/>
    <property type="match status" value="1"/>
</dbReference>
<reference evidence="1" key="1">
    <citation type="submission" date="2022-11" db="UniProtKB">
        <authorList>
            <consortium name="EnsemblMetazoa"/>
        </authorList>
    </citation>
    <scope>IDENTIFICATION</scope>
</reference>
<name>A0A914BFR1_PATMI</name>
<accession>A0A914BFR1</accession>
<dbReference type="PANTHER" id="PTHR15394">
    <property type="entry name" value="SERINE HYDROLASE RBBP9"/>
    <property type="match status" value="1"/>
</dbReference>
<dbReference type="OrthoDB" id="2369073at2759"/>
<dbReference type="RefSeq" id="XP_038074761.1">
    <property type="nucleotide sequence ID" value="XM_038218833.1"/>
</dbReference>
<dbReference type="GO" id="GO:0016787">
    <property type="term" value="F:hydrolase activity"/>
    <property type="evidence" value="ECO:0007669"/>
    <property type="project" value="InterPro"/>
</dbReference>
<dbReference type="AlphaFoldDB" id="A0A914BFR1"/>
<dbReference type="EnsemblMetazoa" id="XM_038218833.1">
    <property type="protein sequence ID" value="XP_038074761.1"/>
    <property type="gene ID" value="LOC119742680"/>
</dbReference>
<dbReference type="InterPro" id="IPR010662">
    <property type="entry name" value="RBBP9/YdeN"/>
</dbReference>
<keyword evidence="2" id="KW-1185">Reference proteome</keyword>
<evidence type="ECO:0000313" key="1">
    <source>
        <dbReference type="EnsemblMetazoa" id="XP_038074761.1"/>
    </source>
</evidence>
<proteinExistence type="predicted"/>
<dbReference type="Gene3D" id="3.40.50.1820">
    <property type="entry name" value="alpha/beta hydrolase"/>
    <property type="match status" value="1"/>
</dbReference>
<sequence length="183" mass="21180">MASRVVIVPGNGCGEVEKCNWYAWARDEINKFEGVECILRNMPDPDIARESIWIPFMRDEMRCNEHTLVIGDCSGAEATMRYVESHNVHSIILVSPCVTDLGEENEKLSGYYDRPWEWNKMKANAQFITVFGSTDDPYIKWAEMQEVIDNLRPELHKFHDRGHFEVPTFPELIPVVKRYLGIS</sequence>
<dbReference type="SUPFAM" id="SSF53474">
    <property type="entry name" value="alpha/beta-Hydrolases"/>
    <property type="match status" value="1"/>
</dbReference>
<dbReference type="Proteomes" id="UP000887568">
    <property type="component" value="Unplaced"/>
</dbReference>
<dbReference type="InterPro" id="IPR029058">
    <property type="entry name" value="AB_hydrolase_fold"/>
</dbReference>